<dbReference type="PANTHER" id="PTHR13237:SF8">
    <property type="entry name" value="SOMETHING ABOUT SILENCING PROTEIN 10"/>
    <property type="match status" value="1"/>
</dbReference>
<dbReference type="PANTHER" id="PTHR13237">
    <property type="entry name" value="SOMETHING ABOUT SILENCING PROTEIN 10-RELATED"/>
    <property type="match status" value="1"/>
</dbReference>
<dbReference type="STRING" id="329884.A0A4V5NFL6"/>
<keyword evidence="3" id="KW-1185">Reference proteome</keyword>
<dbReference type="GO" id="GO:0032040">
    <property type="term" value="C:small-subunit processome"/>
    <property type="evidence" value="ECO:0007669"/>
    <property type="project" value="TreeGrafter"/>
</dbReference>
<evidence type="ECO:0008006" key="4">
    <source>
        <dbReference type="Google" id="ProtNLM"/>
    </source>
</evidence>
<protein>
    <recommendedName>
        <fullName evidence="4">Sas10 C-terminal domain-containing protein</fullName>
    </recommendedName>
</protein>
<feature type="non-terminal residue" evidence="2">
    <location>
        <position position="573"/>
    </location>
</feature>
<dbReference type="AlphaFoldDB" id="A0A4V5NFL6"/>
<feature type="compositionally biased region" description="Basic and acidic residues" evidence="1">
    <location>
        <begin position="460"/>
        <end position="488"/>
    </location>
</feature>
<name>A0A4V5NFL6_9PEZI</name>
<evidence type="ECO:0000313" key="2">
    <source>
        <dbReference type="EMBL" id="TKA62359.1"/>
    </source>
</evidence>
<accession>A0A4V5NFL6</accession>
<dbReference type="EMBL" id="NAJQ01001088">
    <property type="protein sequence ID" value="TKA62359.1"/>
    <property type="molecule type" value="Genomic_DNA"/>
</dbReference>
<feature type="region of interest" description="Disordered" evidence="1">
    <location>
        <begin position="396"/>
        <end position="514"/>
    </location>
</feature>
<proteinExistence type="predicted"/>
<evidence type="ECO:0000313" key="3">
    <source>
        <dbReference type="Proteomes" id="UP000309340"/>
    </source>
</evidence>
<dbReference type="OrthoDB" id="1924577at2759"/>
<feature type="compositionally biased region" description="Acidic residues" evidence="1">
    <location>
        <begin position="134"/>
        <end position="149"/>
    </location>
</feature>
<feature type="region of interest" description="Disordered" evidence="1">
    <location>
        <begin position="1"/>
        <end position="149"/>
    </location>
</feature>
<dbReference type="Proteomes" id="UP000309340">
    <property type="component" value="Unassembled WGS sequence"/>
</dbReference>
<feature type="region of interest" description="Disordered" evidence="1">
    <location>
        <begin position="326"/>
        <end position="368"/>
    </location>
</feature>
<comment type="caution">
    <text evidence="2">The sequence shown here is derived from an EMBL/GenBank/DDBJ whole genome shotgun (WGS) entry which is preliminary data.</text>
</comment>
<feature type="compositionally biased region" description="Acidic residues" evidence="1">
    <location>
        <begin position="110"/>
        <end position="123"/>
    </location>
</feature>
<gene>
    <name evidence="2" type="ORF">B0A55_12498</name>
</gene>
<dbReference type="Pfam" id="PF04000">
    <property type="entry name" value="Sas10_Utp3"/>
    <property type="match status" value="1"/>
</dbReference>
<feature type="compositionally biased region" description="Low complexity" evidence="1">
    <location>
        <begin position="351"/>
        <end position="367"/>
    </location>
</feature>
<organism evidence="2 3">
    <name type="scientific">Friedmanniomyces simplex</name>
    <dbReference type="NCBI Taxonomy" id="329884"/>
    <lineage>
        <taxon>Eukaryota</taxon>
        <taxon>Fungi</taxon>
        <taxon>Dikarya</taxon>
        <taxon>Ascomycota</taxon>
        <taxon>Pezizomycotina</taxon>
        <taxon>Dothideomycetes</taxon>
        <taxon>Dothideomycetidae</taxon>
        <taxon>Mycosphaerellales</taxon>
        <taxon>Teratosphaeriaceae</taxon>
        <taxon>Friedmanniomyces</taxon>
    </lineage>
</organism>
<dbReference type="GO" id="GO:0000462">
    <property type="term" value="P:maturation of SSU-rRNA from tricistronic rRNA transcript (SSU-rRNA, 5.8S rRNA, LSU-rRNA)"/>
    <property type="evidence" value="ECO:0007669"/>
    <property type="project" value="TreeGrafter"/>
</dbReference>
<dbReference type="InterPro" id="IPR007146">
    <property type="entry name" value="Sas10/Utp3/C1D"/>
</dbReference>
<evidence type="ECO:0000256" key="1">
    <source>
        <dbReference type="SAM" id="MobiDB-lite"/>
    </source>
</evidence>
<feature type="compositionally biased region" description="Acidic residues" evidence="1">
    <location>
        <begin position="71"/>
        <end position="93"/>
    </location>
</feature>
<reference evidence="2 3" key="1">
    <citation type="submission" date="2017-03" db="EMBL/GenBank/DDBJ databases">
        <title>Genomes of endolithic fungi from Antarctica.</title>
        <authorList>
            <person name="Coleine C."/>
            <person name="Masonjones S."/>
            <person name="Stajich J.E."/>
        </authorList>
    </citation>
    <scope>NUCLEOTIDE SEQUENCE [LARGE SCALE GENOMIC DNA]</scope>
    <source>
        <strain evidence="2 3">CCFEE 5184</strain>
    </source>
</reference>
<sequence length="573" mass="62496">MAKRKASTRAQEPTGPDMDVGTSRKRIHTYEDVADSDDEFHLQRDEVLLGEAPEAKRRRKLQEQEDFLQPSDEEVLDYSEPEDEEDDEDEGGLEDQHVAARGRGAKGAESEQDSDHDEEDEEGGWGTTKADLYGADDIETEEQALEEEAEAIRLQKKQLQALSAADYGFDEADWQSGGKPGEDAAEEEAVVTEVLPQLHVTADMSAAERLKLLKSRYPEFEPLRKELLQLQDTHAALAKEVKAASSSDAPSNAVTKLRAASAYLGALTMYFSLLTSTASRGEAGAIAMSATRLRDHPVMDSLVQCRDLWSRVRSLSSSESRDAREAAVDVFSSGEQEVQDVDSARHSLAPKKASQAQKHAEAAQAAIDAREAERMAKTEAGLADLDALVAPGAVSRKTKSATNGMSRDDASDIGEEAPLTAREAADKAQRKKSLRFYTSQIAQKANKRGASGRNAGGDEDVPHRERLRDRQARLNAEAENRGKRRPDIGADLGGESADEEEVHQAQQIRAEAGGNEYYDLVASRAAKKKTDKAALAEAQQQAALQGGRVVVEEERVGADGKRKISYLIEKNKG</sequence>